<name>A0A4R1HT28_PSEEN</name>
<reference evidence="2 3" key="1">
    <citation type="submission" date="2019-03" db="EMBL/GenBank/DDBJ databases">
        <title>Sequencing the genomes of 1000 actinobacteria strains.</title>
        <authorList>
            <person name="Klenk H.-P."/>
        </authorList>
    </citation>
    <scope>NUCLEOTIDE SEQUENCE [LARGE SCALE GENOMIC DNA]</scope>
    <source>
        <strain evidence="2 3">DSM 44969</strain>
    </source>
</reference>
<protein>
    <submittedName>
        <fullName evidence="2">Phosphosulfolactate synthase</fullName>
    </submittedName>
</protein>
<evidence type="ECO:0000256" key="1">
    <source>
        <dbReference type="ARBA" id="ARBA00010424"/>
    </source>
</evidence>
<dbReference type="Proteomes" id="UP000295560">
    <property type="component" value="Unassembled WGS sequence"/>
</dbReference>
<comment type="caution">
    <text evidence="2">The sequence shown here is derived from an EMBL/GenBank/DDBJ whole genome shotgun (WGS) entry which is preliminary data.</text>
</comment>
<comment type="similarity">
    <text evidence="1">Belongs to the phosphosulfolactate synthase family.</text>
</comment>
<dbReference type="SUPFAM" id="SSF102110">
    <property type="entry name" value="(2r)-phospho-3-sulfolactate synthase ComA"/>
    <property type="match status" value="1"/>
</dbReference>
<evidence type="ECO:0000313" key="3">
    <source>
        <dbReference type="Proteomes" id="UP000295560"/>
    </source>
</evidence>
<gene>
    <name evidence="2" type="ORF">EV378_0215</name>
</gene>
<dbReference type="AlphaFoldDB" id="A0A4R1HT28"/>
<accession>A0A4R1HT28</accession>
<organism evidence="2 3">
    <name type="scientific">Pseudonocardia endophytica</name>
    <dbReference type="NCBI Taxonomy" id="401976"/>
    <lineage>
        <taxon>Bacteria</taxon>
        <taxon>Bacillati</taxon>
        <taxon>Actinomycetota</taxon>
        <taxon>Actinomycetes</taxon>
        <taxon>Pseudonocardiales</taxon>
        <taxon>Pseudonocardiaceae</taxon>
        <taxon>Pseudonocardia</taxon>
    </lineage>
</organism>
<keyword evidence="3" id="KW-1185">Reference proteome</keyword>
<evidence type="ECO:0000313" key="2">
    <source>
        <dbReference type="EMBL" id="TCK24443.1"/>
    </source>
</evidence>
<proteinExistence type="inferred from homology"/>
<dbReference type="OrthoDB" id="7809088at2"/>
<dbReference type="InterPro" id="IPR003830">
    <property type="entry name" value="ComA_synth"/>
</dbReference>
<dbReference type="EMBL" id="SMFZ01000001">
    <property type="protein sequence ID" value="TCK24443.1"/>
    <property type="molecule type" value="Genomic_DNA"/>
</dbReference>
<dbReference type="RefSeq" id="WP_132427215.1">
    <property type="nucleotide sequence ID" value="NZ_SMFZ01000001.1"/>
</dbReference>
<dbReference type="Gene3D" id="3.20.20.70">
    <property type="entry name" value="Aldolase class I"/>
    <property type="match status" value="1"/>
</dbReference>
<dbReference type="Pfam" id="PF02679">
    <property type="entry name" value="ComA"/>
    <property type="match status" value="1"/>
</dbReference>
<dbReference type="InterPro" id="IPR036112">
    <property type="entry name" value="ComA_synth_sf"/>
</dbReference>
<dbReference type="InterPro" id="IPR013785">
    <property type="entry name" value="Aldolase_TIM"/>
</dbReference>
<sequence>MPNFLSVPERASKPRDRGLTHVLDTGVTAAGAADVLAGSGPYVDIWKTGWGTAYVDAAVVEKLAVLRRHHVATCLGGTMLEIAWSQGVVDACLDWAAGAGFTHVEVSRGTMPIGADDKRDLVRRASRQFTVLTEVGTKDPDDLPDPGAWRDEAVADRDAGAALVVAEGRASGTVGIYDTHGRPRDAVVEALVEGIGVDRVVFEAPRTAQQAWLVRRFGPDVNLGNIATGDLLGVETLRLGLRSDTAVCPVGTCP</sequence>